<evidence type="ECO:0000256" key="5">
    <source>
        <dbReference type="ARBA" id="ARBA00022840"/>
    </source>
</evidence>
<keyword evidence="6 9" id="KW-0346">Stress response</keyword>
<feature type="short sequence motif" description="RadA KNRFG motif" evidence="9">
    <location>
        <begin position="236"/>
        <end position="240"/>
    </location>
</feature>
<dbReference type="GO" id="GO:0005829">
    <property type="term" value="C:cytosol"/>
    <property type="evidence" value="ECO:0007669"/>
    <property type="project" value="TreeGrafter"/>
</dbReference>
<organism evidence="13 14">
    <name type="scientific">Corynebacterium choanae</name>
    <dbReference type="NCBI Taxonomy" id="1862358"/>
    <lineage>
        <taxon>Bacteria</taxon>
        <taxon>Bacillati</taxon>
        <taxon>Actinomycetota</taxon>
        <taxon>Actinomycetes</taxon>
        <taxon>Mycobacteriales</taxon>
        <taxon>Corynebacteriaceae</taxon>
        <taxon>Corynebacterium</taxon>
    </lineage>
</organism>
<feature type="domain" description="RecA family profile 1" evidence="12">
    <location>
        <begin position="38"/>
        <end position="199"/>
    </location>
</feature>
<evidence type="ECO:0000256" key="3">
    <source>
        <dbReference type="ARBA" id="ARBA00022763"/>
    </source>
</evidence>
<dbReference type="InterPro" id="IPR020568">
    <property type="entry name" value="Ribosomal_Su5_D2-typ_SF"/>
</dbReference>
<evidence type="ECO:0000256" key="10">
    <source>
        <dbReference type="NCBIfam" id="TIGR00416"/>
    </source>
</evidence>
<dbReference type="GO" id="GO:0016787">
    <property type="term" value="F:hydrolase activity"/>
    <property type="evidence" value="ECO:0007669"/>
    <property type="project" value="UniProtKB-KW"/>
</dbReference>
<dbReference type="PROSITE" id="PS50162">
    <property type="entry name" value="RECA_2"/>
    <property type="match status" value="1"/>
</dbReference>
<dbReference type="InterPro" id="IPR003593">
    <property type="entry name" value="AAA+_ATPase"/>
</dbReference>
<dbReference type="EMBL" id="CP033896">
    <property type="protein sequence ID" value="AZA12763.1"/>
    <property type="molecule type" value="Genomic_DNA"/>
</dbReference>
<dbReference type="InterPro" id="IPR020588">
    <property type="entry name" value="RecA_ATP-bd"/>
</dbReference>
<dbReference type="GO" id="GO:0005524">
    <property type="term" value="F:ATP binding"/>
    <property type="evidence" value="ECO:0007669"/>
    <property type="project" value="UniProtKB-UniRule"/>
</dbReference>
<dbReference type="HAMAP" id="MF_01498">
    <property type="entry name" value="RadA_bact"/>
    <property type="match status" value="1"/>
</dbReference>
<evidence type="ECO:0000256" key="7">
    <source>
        <dbReference type="ARBA" id="ARBA00023125"/>
    </source>
</evidence>
<dbReference type="PANTHER" id="PTHR32472:SF10">
    <property type="entry name" value="DNA REPAIR PROTEIN RADA-LIKE PROTEIN"/>
    <property type="match status" value="1"/>
</dbReference>
<dbReference type="Gene3D" id="3.30.230.10">
    <property type="match status" value="1"/>
</dbReference>
<dbReference type="PANTHER" id="PTHR32472">
    <property type="entry name" value="DNA REPAIR PROTEIN RADA"/>
    <property type="match status" value="1"/>
</dbReference>
<evidence type="ECO:0000256" key="11">
    <source>
        <dbReference type="RuleBase" id="RU003555"/>
    </source>
</evidence>
<comment type="domain">
    <text evidence="9">The middle region has homology to RecA with ATPase motifs including the RadA KNRFG motif, while the C-terminus is homologous to Lon protease.</text>
</comment>
<comment type="function">
    <text evidence="9">Plays a role in repairing double-strand DNA breaks, probably involving stabilizing or processing branched DNA or blocked replication forks.</text>
</comment>
<comment type="function">
    <text evidence="11">DNA-dependent ATPase involved in processing of recombination intermediates, plays a role in repairing DNA breaks. Stimulates the branch migration of RecA-mediated strand transfer reactions, allowing the 3' invading strand to extend heteroduplex DNA faster. Binds ssDNA in the presence of ADP but not other nucleotides, has ATPase activity that is stimulated by ssDNA and various branched DNA structures, but inhibited by SSB. Does not have RecA's homology-searching function.</text>
</comment>
<evidence type="ECO:0000256" key="8">
    <source>
        <dbReference type="ARBA" id="ARBA00023204"/>
    </source>
</evidence>
<accession>A0A3G6J4U6</accession>
<dbReference type="Proteomes" id="UP000269019">
    <property type="component" value="Chromosome"/>
</dbReference>
<feature type="region of interest" description="Lon-protease-like" evidence="9">
    <location>
        <begin position="337"/>
        <end position="442"/>
    </location>
</feature>
<keyword evidence="5 9" id="KW-0067">ATP-binding</keyword>
<dbReference type="FunFam" id="3.40.50.300:FF:000050">
    <property type="entry name" value="DNA repair protein RadA"/>
    <property type="match status" value="1"/>
</dbReference>
<evidence type="ECO:0000256" key="1">
    <source>
        <dbReference type="ARBA" id="ARBA00022723"/>
    </source>
</evidence>
<evidence type="ECO:0000313" key="13">
    <source>
        <dbReference type="EMBL" id="AZA12763.1"/>
    </source>
</evidence>
<dbReference type="SUPFAM" id="SSF54211">
    <property type="entry name" value="Ribosomal protein S5 domain 2-like"/>
    <property type="match status" value="1"/>
</dbReference>
<keyword evidence="3 9" id="KW-0227">DNA damage</keyword>
<keyword evidence="11" id="KW-0862">Zinc</keyword>
<comment type="similarity">
    <text evidence="9 11">Belongs to the RecA family. RadA subfamily.</text>
</comment>
<dbReference type="PRINTS" id="PR01874">
    <property type="entry name" value="DNAREPAIRADA"/>
</dbReference>
<feature type="binding site" evidence="9">
    <location>
        <begin position="67"/>
        <end position="74"/>
    </location>
    <ligand>
        <name>ATP</name>
        <dbReference type="ChEBI" id="CHEBI:30616"/>
    </ligand>
</feature>
<evidence type="ECO:0000313" key="14">
    <source>
        <dbReference type="Proteomes" id="UP000269019"/>
    </source>
</evidence>
<dbReference type="SMART" id="SM00382">
    <property type="entry name" value="AAA"/>
    <property type="match status" value="1"/>
</dbReference>
<evidence type="ECO:0000256" key="6">
    <source>
        <dbReference type="ARBA" id="ARBA00023016"/>
    </source>
</evidence>
<protein>
    <recommendedName>
        <fullName evidence="9 10">DNA repair protein RadA</fullName>
    </recommendedName>
</protein>
<keyword evidence="11" id="KW-0863">Zinc-finger</keyword>
<dbReference type="SUPFAM" id="SSF52540">
    <property type="entry name" value="P-loop containing nucleoside triphosphate hydrolases"/>
    <property type="match status" value="1"/>
</dbReference>
<reference evidence="13 14" key="1">
    <citation type="submission" date="2018-11" db="EMBL/GenBank/DDBJ databases">
        <authorList>
            <person name="Kleinhagauer T."/>
            <person name="Glaeser S.P."/>
            <person name="Spergser J."/>
            <person name="Ruckert C."/>
            <person name="Kaempfer P."/>
            <person name="Busse H.-J."/>
        </authorList>
    </citation>
    <scope>NUCLEOTIDE SEQUENCE [LARGE SCALE GENOMIC DNA]</scope>
    <source>
        <strain evidence="13 14">200CH</strain>
    </source>
</reference>
<keyword evidence="7 9" id="KW-0238">DNA-binding</keyword>
<dbReference type="InterPro" id="IPR014721">
    <property type="entry name" value="Ribsml_uS5_D2-typ_fold_subgr"/>
</dbReference>
<dbReference type="GO" id="GO:0000725">
    <property type="term" value="P:recombinational repair"/>
    <property type="evidence" value="ECO:0007669"/>
    <property type="project" value="UniProtKB-UniRule"/>
</dbReference>
<evidence type="ECO:0000259" key="12">
    <source>
        <dbReference type="PROSITE" id="PS50162"/>
    </source>
</evidence>
<dbReference type="AlphaFoldDB" id="A0A3G6J4U6"/>
<proteinExistence type="inferred from homology"/>
<evidence type="ECO:0000256" key="2">
    <source>
        <dbReference type="ARBA" id="ARBA00022741"/>
    </source>
</evidence>
<dbReference type="InterPro" id="IPR027417">
    <property type="entry name" value="P-loop_NTPase"/>
</dbReference>
<gene>
    <name evidence="9" type="primary">radA</name>
    <name evidence="13" type="ORF">CCHOA_01675</name>
</gene>
<dbReference type="InterPro" id="IPR004504">
    <property type="entry name" value="DNA_repair_RadA"/>
</dbReference>
<dbReference type="NCBIfam" id="TIGR00416">
    <property type="entry name" value="sms"/>
    <property type="match status" value="1"/>
</dbReference>
<dbReference type="KEGG" id="ccho:CCHOA_01675"/>
<sequence length="442" mass="45811">MSQASTPAPTTQVGSGTVISSLAPSTPALPVVEIDPSVTIRRSTGIGELDRVLGGGIVPGSVVLLAGEPGVGKSTLLLEVAARWARLPNPPAAAASPSATRTVLYITAEESVGQVRLRAERTDTIAETLYLASEADLEVIFGHVDALHPSLVIVDSVQTVRAPGVEGTAGGLAQTRAVTAGLTALAKRTGIPIILVGHVTKEGNVAGPRVLEHLVDAVFNFEGDKHSPLRLLRSMKNRYGATDEVGCFTQTDTGIVEVPDPSGLFLSSKEHTPDGSCITVCVDGNRPLLAEVQALVVGDSKAANPRRAVTGLDNTRVPMILAVLQARAGLKSVGFADVYVATVGGMKVTEPACDLAIALAIASAAKNTALPQRLVAFGEIGLAGEIRPVPDMIRRIKEAQRLGYRTAVIPNTSDSRQAASHIDRVIIADTITAAISQLLGGS</sequence>
<dbReference type="GO" id="GO:0140664">
    <property type="term" value="F:ATP-dependent DNA damage sensor activity"/>
    <property type="evidence" value="ECO:0007669"/>
    <property type="project" value="InterPro"/>
</dbReference>
<dbReference type="Gene3D" id="3.40.50.300">
    <property type="entry name" value="P-loop containing nucleotide triphosphate hydrolases"/>
    <property type="match status" value="1"/>
</dbReference>
<keyword evidence="2 9" id="KW-0547">Nucleotide-binding</keyword>
<keyword evidence="14" id="KW-1185">Reference proteome</keyword>
<evidence type="ECO:0000256" key="9">
    <source>
        <dbReference type="HAMAP-Rule" id="MF_01498"/>
    </source>
</evidence>
<dbReference type="GO" id="GO:0003684">
    <property type="term" value="F:damaged DNA binding"/>
    <property type="evidence" value="ECO:0007669"/>
    <property type="project" value="InterPro"/>
</dbReference>
<keyword evidence="8 9" id="KW-0234">DNA repair</keyword>
<name>A0A3G6J4U6_9CORY</name>
<dbReference type="GO" id="GO:0008270">
    <property type="term" value="F:zinc ion binding"/>
    <property type="evidence" value="ECO:0007669"/>
    <property type="project" value="UniProtKB-KW"/>
</dbReference>
<dbReference type="Pfam" id="PF13541">
    <property type="entry name" value="ChlI"/>
    <property type="match status" value="1"/>
</dbReference>
<keyword evidence="4" id="KW-0378">Hydrolase</keyword>
<keyword evidence="1 9" id="KW-0479">Metal-binding</keyword>
<dbReference type="Pfam" id="PF13481">
    <property type="entry name" value="AAA_25"/>
    <property type="match status" value="1"/>
</dbReference>
<evidence type="ECO:0000256" key="4">
    <source>
        <dbReference type="ARBA" id="ARBA00022801"/>
    </source>
</evidence>